<evidence type="ECO:0000256" key="2">
    <source>
        <dbReference type="SAM" id="SignalP"/>
    </source>
</evidence>
<evidence type="ECO:0000313" key="4">
    <source>
        <dbReference type="Proteomes" id="UP000256829"/>
    </source>
</evidence>
<feature type="chain" id="PRO_5017626280" description="DUF1311 domain-containing protein" evidence="2">
    <location>
        <begin position="21"/>
        <end position="159"/>
    </location>
</feature>
<evidence type="ECO:0008006" key="5">
    <source>
        <dbReference type="Google" id="ProtNLM"/>
    </source>
</evidence>
<feature type="signal peptide" evidence="2">
    <location>
        <begin position="1"/>
        <end position="20"/>
    </location>
</feature>
<sequence length="159" mass="17421">MNIKGLLLAAALSIPLLAMASEAFDVQEVIVKQERLRRAVDSGAAGFSEVPSAKKQEVLQRQDELLALIRGRSYAELSEAERTQANEQITWLDRTATQVADERLVCERTKVAGTNRVTRVCMTARRKREALEAAQKSMTGPKISPQYDLTTPGGRPPGG</sequence>
<dbReference type="EMBL" id="QTJR01000002">
    <property type="protein sequence ID" value="RDY68730.1"/>
    <property type="molecule type" value="Genomic_DNA"/>
</dbReference>
<evidence type="ECO:0000313" key="3">
    <source>
        <dbReference type="EMBL" id="RDY68730.1"/>
    </source>
</evidence>
<name>A0A3D8VH44_9GAMM</name>
<organism evidence="3 4">
    <name type="scientific">Lysobacter soli</name>
    <dbReference type="NCBI Taxonomy" id="453783"/>
    <lineage>
        <taxon>Bacteria</taxon>
        <taxon>Pseudomonadati</taxon>
        <taxon>Pseudomonadota</taxon>
        <taxon>Gammaproteobacteria</taxon>
        <taxon>Lysobacterales</taxon>
        <taxon>Lysobacteraceae</taxon>
        <taxon>Lysobacter</taxon>
    </lineage>
</organism>
<keyword evidence="2" id="KW-0732">Signal</keyword>
<keyword evidence="4" id="KW-1185">Reference proteome</keyword>
<feature type="region of interest" description="Disordered" evidence="1">
    <location>
        <begin position="131"/>
        <end position="159"/>
    </location>
</feature>
<gene>
    <name evidence="3" type="ORF">DX912_04325</name>
</gene>
<dbReference type="Proteomes" id="UP000256829">
    <property type="component" value="Unassembled WGS sequence"/>
</dbReference>
<evidence type="ECO:0000256" key="1">
    <source>
        <dbReference type="SAM" id="MobiDB-lite"/>
    </source>
</evidence>
<dbReference type="RefSeq" id="WP_115841245.1">
    <property type="nucleotide sequence ID" value="NZ_CP183976.1"/>
</dbReference>
<accession>A0A3D8VH44</accession>
<reference evidence="3 4" key="1">
    <citation type="submission" date="2018-08" db="EMBL/GenBank/DDBJ databases">
        <title>Lysobacter soli KCTC 22011, whole genome shotgun sequence.</title>
        <authorList>
            <person name="Zhang X."/>
            <person name="Feng G."/>
            <person name="Zhu H."/>
        </authorList>
    </citation>
    <scope>NUCLEOTIDE SEQUENCE [LARGE SCALE GENOMIC DNA]</scope>
    <source>
        <strain evidence="3 4">KCTC 22011</strain>
    </source>
</reference>
<proteinExistence type="predicted"/>
<comment type="caution">
    <text evidence="3">The sequence shown here is derived from an EMBL/GenBank/DDBJ whole genome shotgun (WGS) entry which is preliminary data.</text>
</comment>
<dbReference type="AlphaFoldDB" id="A0A3D8VH44"/>
<protein>
    <recommendedName>
        <fullName evidence="5">DUF1311 domain-containing protein</fullName>
    </recommendedName>
</protein>